<comment type="function">
    <text evidence="10 12">Specifically methylates the N3 position of the uracil ring of uridine 1498 (m3U1498) in 16S rRNA. Acts on the fully assembled 30S ribosomal subunit.</text>
</comment>
<dbReference type="OrthoDB" id="9815641at2"/>
<dbReference type="Pfam" id="PF04452">
    <property type="entry name" value="Methyltrans_RNA"/>
    <property type="match status" value="1"/>
</dbReference>
<dbReference type="RefSeq" id="WP_011612973.1">
    <property type="nucleotide sequence ID" value="NC_008312.1"/>
</dbReference>
<dbReference type="GO" id="GO:0070475">
    <property type="term" value="P:rRNA base methylation"/>
    <property type="evidence" value="ECO:0007669"/>
    <property type="project" value="TreeGrafter"/>
</dbReference>
<evidence type="ECO:0000256" key="9">
    <source>
        <dbReference type="ARBA" id="ARBA00022691"/>
    </source>
</evidence>
<dbReference type="CDD" id="cd18084">
    <property type="entry name" value="RsmE-like"/>
    <property type="match status" value="1"/>
</dbReference>
<organism evidence="15">
    <name type="scientific">Trichodesmium erythraeum (strain IMS101)</name>
    <dbReference type="NCBI Taxonomy" id="203124"/>
    <lineage>
        <taxon>Bacteria</taxon>
        <taxon>Bacillati</taxon>
        <taxon>Cyanobacteriota</taxon>
        <taxon>Cyanophyceae</taxon>
        <taxon>Oscillatoriophycideae</taxon>
        <taxon>Oscillatoriales</taxon>
        <taxon>Microcoleaceae</taxon>
        <taxon>Trichodesmium</taxon>
    </lineage>
</organism>
<reference evidence="15" key="1">
    <citation type="submission" date="2006-06" db="EMBL/GenBank/DDBJ databases">
        <title>Complete sequence of Trichodesmium erythraeum IMS101.</title>
        <authorList>
            <consortium name="US DOE Joint Genome Institute"/>
            <person name="Copeland A."/>
            <person name="Lucas S."/>
            <person name="Lapidus A."/>
            <person name="Barry K."/>
            <person name="Detter J.C."/>
            <person name="Glavina del Rio T."/>
            <person name="Hammon N."/>
            <person name="Israni S."/>
            <person name="Dalin E."/>
            <person name="Tice H."/>
            <person name="Pitluck S."/>
            <person name="Kiss H."/>
            <person name="Munk A.C."/>
            <person name="Brettin T."/>
            <person name="Bruce D."/>
            <person name="Han C."/>
            <person name="Tapia R."/>
            <person name="Gilna P."/>
            <person name="Schmutz J."/>
            <person name="Larimer F."/>
            <person name="Land M."/>
            <person name="Hauser L."/>
            <person name="Kyrpides N."/>
            <person name="Kim E."/>
            <person name="Richardson P."/>
        </authorList>
    </citation>
    <scope>NUCLEOTIDE SEQUENCE [LARGE SCALE GENOMIC DNA]</scope>
    <source>
        <strain evidence="15">IMS101</strain>
    </source>
</reference>
<comment type="similarity">
    <text evidence="2 12">Belongs to the RNA methyltransferase RsmE family.</text>
</comment>
<evidence type="ECO:0000256" key="1">
    <source>
        <dbReference type="ARBA" id="ARBA00004496"/>
    </source>
</evidence>
<dbReference type="InterPro" id="IPR046886">
    <property type="entry name" value="RsmE_MTase_dom"/>
</dbReference>
<sequence>MADLQRLAIAPQQIDQQQVFLTVEQQHYLRRVLRLGVGDKFIVMDGEGKWWLAKLTPDISIKTELIAILEQEIAIQNELPIEITLISALPKGNSFDEVVRQSTELGITHIFPVISSRTVLKPSPQKLKRWQKIATEAAEQSERQVVPKIRETVEYSVALSLFEKQNLFTNYHKYICVARNNYPLLLESLLDNQKLESIVIAIGPEGGWTKGEIEAAIAIGFQAVSLGKRILRGVTAPLVALSLVAAVLERKRYSTNCS</sequence>
<dbReference type="GO" id="GO:0070042">
    <property type="term" value="F:rRNA (uridine-N3-)-methyltransferase activity"/>
    <property type="evidence" value="ECO:0007669"/>
    <property type="project" value="TreeGrafter"/>
</dbReference>
<dbReference type="eggNOG" id="COG1385">
    <property type="taxonomic scope" value="Bacteria"/>
</dbReference>
<dbReference type="InterPro" id="IPR006700">
    <property type="entry name" value="RsmE"/>
</dbReference>
<evidence type="ECO:0000256" key="10">
    <source>
        <dbReference type="ARBA" id="ARBA00025699"/>
    </source>
</evidence>
<evidence type="ECO:0000256" key="12">
    <source>
        <dbReference type="PIRNR" id="PIRNR015601"/>
    </source>
</evidence>
<name>Q10YP2_TRIEI</name>
<evidence type="ECO:0000259" key="13">
    <source>
        <dbReference type="Pfam" id="PF04452"/>
    </source>
</evidence>
<proteinExistence type="inferred from homology"/>
<evidence type="ECO:0000259" key="14">
    <source>
        <dbReference type="Pfam" id="PF20260"/>
    </source>
</evidence>
<protein>
    <recommendedName>
        <fullName evidence="4 12">Ribosomal RNA small subunit methyltransferase E</fullName>
        <ecNumber evidence="3 12">2.1.1.193</ecNumber>
    </recommendedName>
</protein>
<dbReference type="NCBIfam" id="TIGR00046">
    <property type="entry name" value="RsmE family RNA methyltransferase"/>
    <property type="match status" value="1"/>
</dbReference>
<keyword evidence="7 12" id="KW-0489">Methyltransferase</keyword>
<dbReference type="EMBL" id="CP000393">
    <property type="protein sequence ID" value="ABG52632.1"/>
    <property type="molecule type" value="Genomic_DNA"/>
</dbReference>
<dbReference type="AlphaFoldDB" id="Q10YP2"/>
<dbReference type="PANTHER" id="PTHR30027:SF3">
    <property type="entry name" value="16S RRNA (URACIL(1498)-N(3))-METHYLTRANSFERASE"/>
    <property type="match status" value="1"/>
</dbReference>
<comment type="catalytic activity">
    <reaction evidence="11 12">
        <text>uridine(1498) in 16S rRNA + S-adenosyl-L-methionine = N(3)-methyluridine(1498) in 16S rRNA + S-adenosyl-L-homocysteine + H(+)</text>
        <dbReference type="Rhea" id="RHEA:42920"/>
        <dbReference type="Rhea" id="RHEA-COMP:10283"/>
        <dbReference type="Rhea" id="RHEA-COMP:10284"/>
        <dbReference type="ChEBI" id="CHEBI:15378"/>
        <dbReference type="ChEBI" id="CHEBI:57856"/>
        <dbReference type="ChEBI" id="CHEBI:59789"/>
        <dbReference type="ChEBI" id="CHEBI:65315"/>
        <dbReference type="ChEBI" id="CHEBI:74502"/>
        <dbReference type="EC" id="2.1.1.193"/>
    </reaction>
</comment>
<dbReference type="STRING" id="203124.Tery_3545"/>
<accession>Q10YP2</accession>
<dbReference type="GO" id="GO:0005737">
    <property type="term" value="C:cytoplasm"/>
    <property type="evidence" value="ECO:0007669"/>
    <property type="project" value="UniProtKB-SubCell"/>
</dbReference>
<evidence type="ECO:0000256" key="7">
    <source>
        <dbReference type="ARBA" id="ARBA00022603"/>
    </source>
</evidence>
<gene>
    <name evidence="15" type="ordered locus">Tery_3545</name>
</gene>
<dbReference type="SUPFAM" id="SSF88697">
    <property type="entry name" value="PUA domain-like"/>
    <property type="match status" value="1"/>
</dbReference>
<evidence type="ECO:0000256" key="11">
    <source>
        <dbReference type="ARBA" id="ARBA00047944"/>
    </source>
</evidence>
<keyword evidence="6 12" id="KW-0698">rRNA processing</keyword>
<dbReference type="KEGG" id="ter:Tery_3545"/>
<dbReference type="NCBIfam" id="NF008697">
    <property type="entry name" value="PRK11713.4-1"/>
    <property type="match status" value="1"/>
</dbReference>
<dbReference type="PANTHER" id="PTHR30027">
    <property type="entry name" value="RIBOSOMAL RNA SMALL SUBUNIT METHYLTRANSFERASE E"/>
    <property type="match status" value="1"/>
</dbReference>
<evidence type="ECO:0000256" key="3">
    <source>
        <dbReference type="ARBA" id="ARBA00012328"/>
    </source>
</evidence>
<keyword evidence="5 12" id="KW-0963">Cytoplasm</keyword>
<dbReference type="Pfam" id="PF20260">
    <property type="entry name" value="PUA_4"/>
    <property type="match status" value="1"/>
</dbReference>
<feature type="domain" description="Ribosomal RNA small subunit methyltransferase E methyltransferase" evidence="13">
    <location>
        <begin position="78"/>
        <end position="244"/>
    </location>
</feature>
<dbReference type="PIRSF" id="PIRSF015601">
    <property type="entry name" value="MTase_slr0722"/>
    <property type="match status" value="1"/>
</dbReference>
<evidence type="ECO:0000256" key="6">
    <source>
        <dbReference type="ARBA" id="ARBA00022552"/>
    </source>
</evidence>
<comment type="subcellular location">
    <subcellularLocation>
        <location evidence="1 12">Cytoplasm</location>
    </subcellularLocation>
</comment>
<evidence type="ECO:0000313" key="15">
    <source>
        <dbReference type="EMBL" id="ABG52632.1"/>
    </source>
</evidence>
<evidence type="ECO:0000256" key="5">
    <source>
        <dbReference type="ARBA" id="ARBA00022490"/>
    </source>
</evidence>
<dbReference type="InterPro" id="IPR029028">
    <property type="entry name" value="Alpha/beta_knot_MTases"/>
</dbReference>
<dbReference type="InterPro" id="IPR015947">
    <property type="entry name" value="PUA-like_sf"/>
</dbReference>
<evidence type="ECO:0000256" key="8">
    <source>
        <dbReference type="ARBA" id="ARBA00022679"/>
    </source>
</evidence>
<dbReference type="HOGENOM" id="CLU_067442_4_1_3"/>
<dbReference type="EC" id="2.1.1.193" evidence="3 12"/>
<dbReference type="Gene3D" id="3.40.1280.10">
    <property type="match status" value="1"/>
</dbReference>
<feature type="domain" description="Ribosomal RNA small subunit methyltransferase E PUA-like" evidence="14">
    <location>
        <begin position="21"/>
        <end position="56"/>
    </location>
</feature>
<evidence type="ECO:0000256" key="4">
    <source>
        <dbReference type="ARBA" id="ARBA00013673"/>
    </source>
</evidence>
<dbReference type="SUPFAM" id="SSF75217">
    <property type="entry name" value="alpha/beta knot"/>
    <property type="match status" value="1"/>
</dbReference>
<keyword evidence="8 12" id="KW-0808">Transferase</keyword>
<dbReference type="InterPro" id="IPR046887">
    <property type="entry name" value="RsmE_PUA-like"/>
</dbReference>
<keyword evidence="9 12" id="KW-0949">S-adenosyl-L-methionine</keyword>
<evidence type="ECO:0000256" key="2">
    <source>
        <dbReference type="ARBA" id="ARBA00005528"/>
    </source>
</evidence>
<dbReference type="InterPro" id="IPR029026">
    <property type="entry name" value="tRNA_m1G_MTases_N"/>
</dbReference>